<evidence type="ECO:0000259" key="2">
    <source>
        <dbReference type="Pfam" id="PF24809"/>
    </source>
</evidence>
<evidence type="ECO:0000256" key="1">
    <source>
        <dbReference type="ARBA" id="ARBA00022737"/>
    </source>
</evidence>
<dbReference type="InterPro" id="IPR019734">
    <property type="entry name" value="TPR_rpt"/>
</dbReference>
<feature type="domain" description="Nephrocystin 3-like N-terminal" evidence="3">
    <location>
        <begin position="248"/>
        <end position="413"/>
    </location>
</feature>
<organism evidence="4 5">
    <name type="scientific">Phialocephala subalpina</name>
    <dbReference type="NCBI Taxonomy" id="576137"/>
    <lineage>
        <taxon>Eukaryota</taxon>
        <taxon>Fungi</taxon>
        <taxon>Dikarya</taxon>
        <taxon>Ascomycota</taxon>
        <taxon>Pezizomycotina</taxon>
        <taxon>Leotiomycetes</taxon>
        <taxon>Helotiales</taxon>
        <taxon>Mollisiaceae</taxon>
        <taxon>Phialocephala</taxon>
        <taxon>Phialocephala fortinii species complex</taxon>
    </lineage>
</organism>
<evidence type="ECO:0000313" key="4">
    <source>
        <dbReference type="EMBL" id="CZR62960.1"/>
    </source>
</evidence>
<gene>
    <name evidence="4" type="ORF">PAC_12857</name>
</gene>
<dbReference type="InterPro" id="IPR011990">
    <property type="entry name" value="TPR-like_helical_dom_sf"/>
</dbReference>
<accession>A0A1L7XD41</accession>
<dbReference type="InterPro" id="IPR056125">
    <property type="entry name" value="DUF7708"/>
</dbReference>
<dbReference type="Pfam" id="PF24809">
    <property type="entry name" value="DUF7708"/>
    <property type="match status" value="1"/>
</dbReference>
<dbReference type="Pfam" id="PF24883">
    <property type="entry name" value="NPHP3_N"/>
    <property type="match status" value="1"/>
</dbReference>
<reference evidence="4 5" key="1">
    <citation type="submission" date="2016-03" db="EMBL/GenBank/DDBJ databases">
        <authorList>
            <person name="Ploux O."/>
        </authorList>
    </citation>
    <scope>NUCLEOTIDE SEQUENCE [LARGE SCALE GENOMIC DNA]</scope>
    <source>
        <strain evidence="4 5">UAMH 11012</strain>
    </source>
</reference>
<dbReference type="PANTHER" id="PTHR10039:SF14">
    <property type="entry name" value="NACHT DOMAIN-CONTAINING PROTEIN"/>
    <property type="match status" value="1"/>
</dbReference>
<dbReference type="SUPFAM" id="SSF48452">
    <property type="entry name" value="TPR-like"/>
    <property type="match status" value="1"/>
</dbReference>
<dbReference type="OrthoDB" id="1658288at2759"/>
<dbReference type="SUPFAM" id="SSF52540">
    <property type="entry name" value="P-loop containing nucleoside triphosphate hydrolases"/>
    <property type="match status" value="1"/>
</dbReference>
<sequence>MAASSAVGSQQSSSLQQQAIEKARSSFSHLPKEDAIFQQCINRADSIPDVIKSVIRTSRSYKRRKSTRLLRKFEQHTQFLQNASDIIDVVVQTQAGIGCPLWAPIKFVSKDNAQAAEQILNLIEVISESHPRFEIYGKLPPDPILQIALLNIFTDVVEFSVRAYRFFSRSAPVRMARLVVRPLKEEFGDIFERLKRRTEVVDLTAMATQLLRAAESRQDAQKFRCQSWLEPPNVRDFHQLQLHAKLTGTCGWIKGDPAFMEWNGPSSLSVSGRLLCISGTHGCGKTILASSIIEDLKSTQRQTIYFYFSGMKETLKSLNGIVRSFLWQLVEETTDQRSLELITGLVLKGPPALVDIVHVLKQIVAVVTRPVYFVIDGVDEYIDECHDSIENLLQLVLGLLNANASVRVVLLGRQHVLQPHVLQATIGATPERIEISSNLVRQDISAFVGAEIDAKINSDLLRLPGLRDSISKTLQEKSDGMFLWVELMIKDLRKSDSQFEVEERLRNPPRGIEGVYRHLFLRLVKRLDKVQLDLARKILAFTIVSCRTLEVNELQYAQTLESGSLAFKERLLLHPTKSFLDVCGDFINIKDDLVQLIHFSVQEFLTRPEDEWQHSDDQEIMCFRVVLEPLHRSLGSACVDYVGMCEYGYPLSDTDAFLKLAKDYPFIRYASRYAISHLNQGGPFSSTTVRKIRDFLGSENSPPWIEYLAMLVLDDGSLATLGDEFEKFLSRLIAVQQVEGKQFGIDVQMLLKQELERRMLMFGQHDSRTEQWQSFLHIIENKSPNGNVAEGANRKLTSQTPRLPLTDESSLSHISNTLIHNPTLPLHRQIDILLRLKSHLQRVKVLTDPLKMLFRLLLQKSHAIPVYVLWAVADFYRKLEKWEEALEVYRVAFAKIEAQEAPFKFAILFNVGYVLQQQGKHKEAEATFRRCLEGRERVLGKEHEKTMKIAYWLAVTLEHQGNYQEAENTHRQTLATRERILGKEHEDTLWSACGLGDVLRQLGKYQEAEVIYRRVLVARTSGKDHSRVLWTTYGLARSLTSLGKDEEAEAICRRRLEGKQNLLGGIARIKWVG</sequence>
<proteinExistence type="predicted"/>
<dbReference type="SMART" id="SM00028">
    <property type="entry name" value="TPR"/>
    <property type="match status" value="5"/>
</dbReference>
<dbReference type="PANTHER" id="PTHR10039">
    <property type="entry name" value="AMELOGENIN"/>
    <property type="match status" value="1"/>
</dbReference>
<dbReference type="Pfam" id="PF13424">
    <property type="entry name" value="TPR_12"/>
    <property type="match status" value="2"/>
</dbReference>
<feature type="domain" description="DUF7708" evidence="2">
    <location>
        <begin position="74"/>
        <end position="208"/>
    </location>
</feature>
<dbReference type="Gene3D" id="3.40.50.300">
    <property type="entry name" value="P-loop containing nucleotide triphosphate hydrolases"/>
    <property type="match status" value="1"/>
</dbReference>
<dbReference type="Gene3D" id="1.25.40.10">
    <property type="entry name" value="Tetratricopeptide repeat domain"/>
    <property type="match status" value="1"/>
</dbReference>
<dbReference type="STRING" id="576137.A0A1L7XD41"/>
<dbReference type="InterPro" id="IPR027417">
    <property type="entry name" value="P-loop_NTPase"/>
</dbReference>
<keyword evidence="5" id="KW-1185">Reference proteome</keyword>
<evidence type="ECO:0000259" key="3">
    <source>
        <dbReference type="Pfam" id="PF24883"/>
    </source>
</evidence>
<dbReference type="InterPro" id="IPR056884">
    <property type="entry name" value="NPHP3-like_N"/>
</dbReference>
<name>A0A1L7XD41_9HELO</name>
<dbReference type="EMBL" id="FJOG01000022">
    <property type="protein sequence ID" value="CZR62960.1"/>
    <property type="molecule type" value="Genomic_DNA"/>
</dbReference>
<dbReference type="Proteomes" id="UP000184330">
    <property type="component" value="Unassembled WGS sequence"/>
</dbReference>
<evidence type="ECO:0000313" key="5">
    <source>
        <dbReference type="Proteomes" id="UP000184330"/>
    </source>
</evidence>
<dbReference type="AlphaFoldDB" id="A0A1L7XD41"/>
<protein>
    <submittedName>
        <fullName evidence="4">Uncharacterized protein</fullName>
    </submittedName>
</protein>
<keyword evidence="1" id="KW-0677">Repeat</keyword>